<reference evidence="8 9" key="1">
    <citation type="journal article" date="2017" name="Mol. Biol. Evol.">
        <title>The 4-celled Tetrabaena socialis nuclear genome reveals the essential components for genetic control of cell number at the origin of multicellularity in the volvocine lineage.</title>
        <authorList>
            <person name="Featherston J."/>
            <person name="Arakaki Y."/>
            <person name="Hanschen E.R."/>
            <person name="Ferris P.J."/>
            <person name="Michod R.E."/>
            <person name="Olson B.J.S.C."/>
            <person name="Nozaki H."/>
            <person name="Durand P.M."/>
        </authorList>
    </citation>
    <scope>NUCLEOTIDE SEQUENCE [LARGE SCALE GENOMIC DNA]</scope>
    <source>
        <strain evidence="8 9">NIES-571</strain>
    </source>
</reference>
<evidence type="ECO:0000256" key="4">
    <source>
        <dbReference type="ARBA" id="ARBA00022989"/>
    </source>
</evidence>
<comment type="caution">
    <text evidence="8">The sequence shown here is derived from an EMBL/GenBank/DDBJ whole genome shotgun (WGS) entry which is preliminary data.</text>
</comment>
<evidence type="ECO:0000256" key="1">
    <source>
        <dbReference type="ARBA" id="ARBA00004141"/>
    </source>
</evidence>
<dbReference type="InterPro" id="IPR022764">
    <property type="entry name" value="Peptidase_S54_rhomboid_dom"/>
</dbReference>
<dbReference type="InterPro" id="IPR050925">
    <property type="entry name" value="Rhomboid_protease_S54"/>
</dbReference>
<dbReference type="PANTHER" id="PTHR43731:SF26">
    <property type="entry name" value="RHOMBOID-LIKE PROTEIN 10, CHLOROPLASTIC"/>
    <property type="match status" value="1"/>
</dbReference>
<dbReference type="PANTHER" id="PTHR43731">
    <property type="entry name" value="RHOMBOID PROTEASE"/>
    <property type="match status" value="1"/>
</dbReference>
<gene>
    <name evidence="8" type="ORF">TSOC_009756</name>
</gene>
<keyword evidence="8" id="KW-0378">Hydrolase</keyword>
<dbReference type="Gene3D" id="1.20.1540.10">
    <property type="entry name" value="Rhomboid-like"/>
    <property type="match status" value="1"/>
</dbReference>
<proteinExistence type="inferred from homology"/>
<evidence type="ECO:0000313" key="9">
    <source>
        <dbReference type="Proteomes" id="UP000236333"/>
    </source>
</evidence>
<dbReference type="InterPro" id="IPR035952">
    <property type="entry name" value="Rhomboid-like_sf"/>
</dbReference>
<evidence type="ECO:0000256" key="2">
    <source>
        <dbReference type="ARBA" id="ARBA00009045"/>
    </source>
</evidence>
<dbReference type="GO" id="GO:0004252">
    <property type="term" value="F:serine-type endopeptidase activity"/>
    <property type="evidence" value="ECO:0007669"/>
    <property type="project" value="InterPro"/>
</dbReference>
<name>A0A2J7ZV52_9CHLO</name>
<evidence type="ECO:0000256" key="5">
    <source>
        <dbReference type="ARBA" id="ARBA00023136"/>
    </source>
</evidence>
<feature type="domain" description="Peptidase S54 rhomboid" evidence="7">
    <location>
        <begin position="181"/>
        <end position="269"/>
    </location>
</feature>
<protein>
    <submittedName>
        <fullName evidence="8">Rhomboid protease gluP</fullName>
    </submittedName>
</protein>
<keyword evidence="4" id="KW-1133">Transmembrane helix</keyword>
<keyword evidence="9" id="KW-1185">Reference proteome</keyword>
<evidence type="ECO:0000313" key="8">
    <source>
        <dbReference type="EMBL" id="PNH04118.1"/>
    </source>
</evidence>
<evidence type="ECO:0000259" key="7">
    <source>
        <dbReference type="Pfam" id="PF01694"/>
    </source>
</evidence>
<organism evidence="8 9">
    <name type="scientific">Tetrabaena socialis</name>
    <dbReference type="NCBI Taxonomy" id="47790"/>
    <lineage>
        <taxon>Eukaryota</taxon>
        <taxon>Viridiplantae</taxon>
        <taxon>Chlorophyta</taxon>
        <taxon>core chlorophytes</taxon>
        <taxon>Chlorophyceae</taxon>
        <taxon>CS clade</taxon>
        <taxon>Chlamydomonadales</taxon>
        <taxon>Tetrabaenaceae</taxon>
        <taxon>Tetrabaena</taxon>
    </lineage>
</organism>
<keyword evidence="3" id="KW-0812">Transmembrane</keyword>
<dbReference type="SUPFAM" id="SSF144091">
    <property type="entry name" value="Rhomboid-like"/>
    <property type="match status" value="1"/>
</dbReference>
<dbReference type="OrthoDB" id="418595at2759"/>
<keyword evidence="8" id="KW-0645">Protease</keyword>
<comment type="subcellular location">
    <subcellularLocation>
        <location evidence="1">Membrane</location>
        <topology evidence="1">Multi-pass membrane protein</topology>
    </subcellularLocation>
</comment>
<comment type="similarity">
    <text evidence="2">Belongs to the peptidase S54 family.</text>
</comment>
<feature type="compositionally biased region" description="Gly residues" evidence="6">
    <location>
        <begin position="1"/>
        <end position="15"/>
    </location>
</feature>
<dbReference type="EMBL" id="PGGS01000422">
    <property type="protein sequence ID" value="PNH04118.1"/>
    <property type="molecule type" value="Genomic_DNA"/>
</dbReference>
<evidence type="ECO:0000256" key="3">
    <source>
        <dbReference type="ARBA" id="ARBA00022692"/>
    </source>
</evidence>
<dbReference type="Pfam" id="PF01694">
    <property type="entry name" value="Rhomboid"/>
    <property type="match status" value="1"/>
</dbReference>
<dbReference type="GO" id="GO:0006508">
    <property type="term" value="P:proteolysis"/>
    <property type="evidence" value="ECO:0007669"/>
    <property type="project" value="UniProtKB-KW"/>
</dbReference>
<dbReference type="Proteomes" id="UP000236333">
    <property type="component" value="Unassembled WGS sequence"/>
</dbReference>
<dbReference type="AlphaFoldDB" id="A0A2J7ZV52"/>
<dbReference type="GO" id="GO:0016020">
    <property type="term" value="C:membrane"/>
    <property type="evidence" value="ECO:0007669"/>
    <property type="project" value="UniProtKB-SubCell"/>
</dbReference>
<accession>A0A2J7ZV52</accession>
<feature type="region of interest" description="Disordered" evidence="6">
    <location>
        <begin position="1"/>
        <end position="67"/>
    </location>
</feature>
<keyword evidence="5" id="KW-0472">Membrane</keyword>
<evidence type="ECO:0000256" key="6">
    <source>
        <dbReference type="SAM" id="MobiDB-lite"/>
    </source>
</evidence>
<sequence>MGGRLAVGGSAGGGVVEEADERETGGWLGCSGVPGALPLHAGSASDDDDTSPPLANARPPLPSSSSNATSSALLHSFALLPVRRCSRLLPAPSRLPAPSPLLPAAAPPPHLHTQQHQTHRHLSNWSRFLPSASDFRGSVEGPHRQATNLLLALNVATYGLAFFDRGVVAALALIPYLVAQGEWHRLLTAGFLHTGGLHLLSNCLALHWLGPDLESAAGRGRFAAIYLASVLGGSFMQYQMGSFASVSWGASGCAACGSTALLHRVVTSQTLGAGGSGPAVTTMLRRVAARQCYQRRCAGMLDTAYWILFGGGAPPCQPAHV</sequence>